<dbReference type="NCBIfam" id="NF004018">
    <property type="entry name" value="PRK05480.1"/>
    <property type="match status" value="1"/>
</dbReference>
<dbReference type="GO" id="GO:0005737">
    <property type="term" value="C:cytoplasm"/>
    <property type="evidence" value="ECO:0007669"/>
    <property type="project" value="UniProtKB-SubCell"/>
</dbReference>
<evidence type="ECO:0000256" key="14">
    <source>
        <dbReference type="ARBA" id="ARBA00065923"/>
    </source>
</evidence>
<dbReference type="UniPathway" id="UPA00574">
    <property type="reaction ID" value="UER00637"/>
</dbReference>
<comment type="pathway">
    <text evidence="15">Pyrimidine metabolism; CTP biosynthesis via salvage pathway; CTP from cytidine: step 1/3.</text>
</comment>
<keyword evidence="8 15" id="KW-0547">Nucleotide-binding</keyword>
<evidence type="ECO:0000256" key="12">
    <source>
        <dbReference type="ARBA" id="ARBA00023242"/>
    </source>
</evidence>
<dbReference type="InterPro" id="IPR027417">
    <property type="entry name" value="P-loop_NTPase"/>
</dbReference>
<evidence type="ECO:0000256" key="7">
    <source>
        <dbReference type="ARBA" id="ARBA00022679"/>
    </source>
</evidence>
<keyword evidence="11" id="KW-0832">Ubl conjugation</keyword>
<dbReference type="Pfam" id="PF14681">
    <property type="entry name" value="UPRTase"/>
    <property type="match status" value="1"/>
</dbReference>
<comment type="function">
    <text evidence="13">May contribute to UTP accumulation needed for blast transformation and proliferation.</text>
</comment>
<comment type="similarity">
    <text evidence="4 15">Belongs to the uridine kinase family.</text>
</comment>
<keyword evidence="5" id="KW-0963">Cytoplasm</keyword>
<evidence type="ECO:0000256" key="15">
    <source>
        <dbReference type="RuleBase" id="RU003825"/>
    </source>
</evidence>
<dbReference type="GO" id="GO:0005524">
    <property type="term" value="F:ATP binding"/>
    <property type="evidence" value="ECO:0007669"/>
    <property type="project" value="UniProtKB-KW"/>
</dbReference>
<accession>A0A015NA66</accession>
<name>A0A015NA66_RHIIW</name>
<evidence type="ECO:0000259" key="17">
    <source>
        <dbReference type="Pfam" id="PF14681"/>
    </source>
</evidence>
<gene>
    <name evidence="18" type="ORF">RirG_036220</name>
</gene>
<proteinExistence type="inferred from homology"/>
<dbReference type="GO" id="GO:0044211">
    <property type="term" value="P:CTP salvage"/>
    <property type="evidence" value="ECO:0007669"/>
    <property type="project" value="UniProtKB-UniPathway"/>
</dbReference>
<comment type="subcellular location">
    <subcellularLocation>
        <location evidence="2">Cytoplasm</location>
    </subcellularLocation>
    <subcellularLocation>
        <location evidence="1">Nucleus</location>
    </subcellularLocation>
</comment>
<evidence type="ECO:0000256" key="11">
    <source>
        <dbReference type="ARBA" id="ARBA00022843"/>
    </source>
</evidence>
<keyword evidence="19" id="KW-1185">Reference proteome</keyword>
<evidence type="ECO:0000256" key="5">
    <source>
        <dbReference type="ARBA" id="ARBA00022490"/>
    </source>
</evidence>
<evidence type="ECO:0000256" key="6">
    <source>
        <dbReference type="ARBA" id="ARBA00022553"/>
    </source>
</evidence>
<dbReference type="Gene3D" id="3.40.50.300">
    <property type="entry name" value="P-loop containing nucleotide triphosphate hydrolases"/>
    <property type="match status" value="1"/>
</dbReference>
<dbReference type="GO" id="GO:0005634">
    <property type="term" value="C:nucleus"/>
    <property type="evidence" value="ECO:0007669"/>
    <property type="project" value="UniProtKB-SubCell"/>
</dbReference>
<dbReference type="Pfam" id="PF00485">
    <property type="entry name" value="PRK"/>
    <property type="match status" value="1"/>
</dbReference>
<dbReference type="OMA" id="EPQLHCE"/>
<comment type="caution">
    <text evidence="18">The sequence shown here is derived from an EMBL/GenBank/DDBJ whole genome shotgun (WGS) entry which is preliminary data.</text>
</comment>
<dbReference type="InterPro" id="IPR000764">
    <property type="entry name" value="Uridine_kinase-like"/>
</dbReference>
<dbReference type="PRINTS" id="PR00988">
    <property type="entry name" value="URIDINKINASE"/>
</dbReference>
<evidence type="ECO:0000259" key="16">
    <source>
        <dbReference type="Pfam" id="PF00485"/>
    </source>
</evidence>
<organism evidence="18 19">
    <name type="scientific">Rhizophagus irregularis (strain DAOM 197198w)</name>
    <name type="common">Glomus intraradices</name>
    <dbReference type="NCBI Taxonomy" id="1432141"/>
    <lineage>
        <taxon>Eukaryota</taxon>
        <taxon>Fungi</taxon>
        <taxon>Fungi incertae sedis</taxon>
        <taxon>Mucoromycota</taxon>
        <taxon>Glomeromycotina</taxon>
        <taxon>Glomeromycetes</taxon>
        <taxon>Glomerales</taxon>
        <taxon>Glomeraceae</taxon>
        <taxon>Rhizophagus</taxon>
    </lineage>
</organism>
<dbReference type="GO" id="GO:0044206">
    <property type="term" value="P:UMP salvage"/>
    <property type="evidence" value="ECO:0007669"/>
    <property type="project" value="UniProtKB-UniPathway"/>
</dbReference>
<evidence type="ECO:0000256" key="8">
    <source>
        <dbReference type="ARBA" id="ARBA00022741"/>
    </source>
</evidence>
<dbReference type="InterPro" id="IPR000836">
    <property type="entry name" value="PRTase_dom"/>
</dbReference>
<dbReference type="GO" id="GO:0004849">
    <property type="term" value="F:uridine kinase activity"/>
    <property type="evidence" value="ECO:0007669"/>
    <property type="project" value="UniProtKB-EC"/>
</dbReference>
<feature type="domain" description="Phosphoribosyltransferase" evidence="17">
    <location>
        <begin position="260"/>
        <end position="463"/>
    </location>
</feature>
<dbReference type="InterPro" id="IPR029057">
    <property type="entry name" value="PRTase-like"/>
</dbReference>
<dbReference type="OrthoDB" id="738517at2759"/>
<protein>
    <recommendedName>
        <fullName evidence="15">Uridine kinase</fullName>
        <ecNumber evidence="15">2.7.1.48</ecNumber>
    </recommendedName>
</protein>
<comment type="pathway">
    <text evidence="3 15">Pyrimidine metabolism; UMP biosynthesis via salvage pathway; UMP from uridine: step 1/1.</text>
</comment>
<dbReference type="FunFam" id="3.40.50.300:FF:000200">
    <property type="entry name" value="Uridine-cytidine kinase"/>
    <property type="match status" value="1"/>
</dbReference>
<comment type="catalytic activity">
    <reaction evidence="15">
        <text>cytidine + ATP = CMP + ADP + H(+)</text>
        <dbReference type="Rhea" id="RHEA:24674"/>
        <dbReference type="ChEBI" id="CHEBI:15378"/>
        <dbReference type="ChEBI" id="CHEBI:17562"/>
        <dbReference type="ChEBI" id="CHEBI:30616"/>
        <dbReference type="ChEBI" id="CHEBI:60377"/>
        <dbReference type="ChEBI" id="CHEBI:456216"/>
        <dbReference type="EC" id="2.7.1.48"/>
    </reaction>
</comment>
<keyword evidence="9 15" id="KW-0418">Kinase</keyword>
<evidence type="ECO:0000256" key="3">
    <source>
        <dbReference type="ARBA" id="ARBA00004690"/>
    </source>
</evidence>
<dbReference type="UniPathway" id="UPA00579">
    <property type="reaction ID" value="UER00640"/>
</dbReference>
<dbReference type="InterPro" id="IPR006083">
    <property type="entry name" value="PRK/URK"/>
</dbReference>
<dbReference type="FunFam" id="3.40.50.2020:FF:000010">
    <property type="entry name" value="Uridine-cytidine kinase"/>
    <property type="match status" value="1"/>
</dbReference>
<dbReference type="Gene3D" id="3.40.50.2020">
    <property type="match status" value="1"/>
</dbReference>
<keyword evidence="10 15" id="KW-0067">ATP-binding</keyword>
<evidence type="ECO:0000256" key="10">
    <source>
        <dbReference type="ARBA" id="ARBA00022840"/>
    </source>
</evidence>
<dbReference type="SUPFAM" id="SSF52540">
    <property type="entry name" value="P-loop containing nucleoside triphosphate hydrolases"/>
    <property type="match status" value="1"/>
</dbReference>
<dbReference type="HOGENOM" id="CLU_021278_0_1_1"/>
<evidence type="ECO:0000256" key="9">
    <source>
        <dbReference type="ARBA" id="ARBA00022777"/>
    </source>
</evidence>
<evidence type="ECO:0000313" key="18">
    <source>
        <dbReference type="EMBL" id="EXX76098.1"/>
    </source>
</evidence>
<dbReference type="GO" id="GO:0043771">
    <property type="term" value="F:cytidine kinase activity"/>
    <property type="evidence" value="ECO:0007669"/>
    <property type="project" value="RHEA"/>
</dbReference>
<feature type="domain" description="Phosphoribulokinase/uridine kinase" evidence="16">
    <location>
        <begin position="31"/>
        <end position="217"/>
    </location>
</feature>
<comment type="subunit">
    <text evidence="14">Interacts with RNF19B.</text>
</comment>
<dbReference type="NCBIfam" id="TIGR00235">
    <property type="entry name" value="udk"/>
    <property type="match status" value="1"/>
</dbReference>
<keyword evidence="7 15" id="KW-0808">Transferase</keyword>
<dbReference type="EC" id="2.7.1.48" evidence="15"/>
<dbReference type="SUPFAM" id="SSF53271">
    <property type="entry name" value="PRTase-like"/>
    <property type="match status" value="1"/>
</dbReference>
<dbReference type="Proteomes" id="UP000022910">
    <property type="component" value="Unassembled WGS sequence"/>
</dbReference>
<dbReference type="CDD" id="cd06223">
    <property type="entry name" value="PRTases_typeI"/>
    <property type="match status" value="1"/>
</dbReference>
<evidence type="ECO:0000256" key="1">
    <source>
        <dbReference type="ARBA" id="ARBA00004123"/>
    </source>
</evidence>
<keyword evidence="12" id="KW-0539">Nucleus</keyword>
<evidence type="ECO:0000256" key="4">
    <source>
        <dbReference type="ARBA" id="ARBA00005408"/>
    </source>
</evidence>
<comment type="catalytic activity">
    <reaction evidence="15">
        <text>uridine + ATP = UMP + ADP + H(+)</text>
        <dbReference type="Rhea" id="RHEA:16825"/>
        <dbReference type="ChEBI" id="CHEBI:15378"/>
        <dbReference type="ChEBI" id="CHEBI:16704"/>
        <dbReference type="ChEBI" id="CHEBI:30616"/>
        <dbReference type="ChEBI" id="CHEBI:57865"/>
        <dbReference type="ChEBI" id="CHEBI:456216"/>
        <dbReference type="EC" id="2.7.1.48"/>
    </reaction>
</comment>
<dbReference type="CDD" id="cd02023">
    <property type="entry name" value="UMPK"/>
    <property type="match status" value="1"/>
</dbReference>
<dbReference type="EMBL" id="JEMT01012319">
    <property type="protein sequence ID" value="EXX76098.1"/>
    <property type="molecule type" value="Genomic_DNA"/>
</dbReference>
<evidence type="ECO:0000256" key="13">
    <source>
        <dbReference type="ARBA" id="ARBA00056790"/>
    </source>
</evidence>
<keyword evidence="6" id="KW-0597">Phosphoprotein</keyword>
<dbReference type="PANTHER" id="PTHR10285">
    <property type="entry name" value="URIDINE KINASE"/>
    <property type="match status" value="1"/>
</dbReference>
<evidence type="ECO:0000256" key="2">
    <source>
        <dbReference type="ARBA" id="ARBA00004496"/>
    </source>
</evidence>
<dbReference type="STRING" id="1432141.A0A015NA66"/>
<evidence type="ECO:0000313" key="19">
    <source>
        <dbReference type="Proteomes" id="UP000022910"/>
    </source>
</evidence>
<dbReference type="AlphaFoldDB" id="A0A015NA66"/>
<sequence length="464" mass="53092">MSNYRNNVFLRGEGRSPWYRLDGSKFDCYLVGVAGGSASGKTSVAVRIIENLNVPWVVLLSMDSFYKELSLEKKIEAQNNNYNFDHPDAFDFDLLLYTLKNMKEGKKTEIPVYDFITHSRTSQKNSLYGANVVIFEGIFALYDQRIMDLMDLKVFVDTDSDIRLIRRLKRDISERGRDINGVIQQYQKFVKPAFDQYIQPTVKNADVIIPRGLDNLVAIDLITKHIQRQLHERQFNFRWDLLKIDYNDKKIPENVIILDQTSQLKGIHTIIRDKNTHLDDFIFYSERLVAIIVERALSELTYEKHEVVTPLNIPYVGKRCIEKICGVSILRAGGTMEVGLRRVVKDALIGKILIQSRPKTGEPSLHFVSLPDNIHECYVLLMDAQIATGAAALMAIRVLLDHDVPEDKIIFLNFLATPLGLHVITNVFPKVKICTSMIDPKINDETLFIEPGMGNFGDRYYGTL</sequence>
<reference evidence="18 19" key="1">
    <citation type="submission" date="2014-02" db="EMBL/GenBank/DDBJ databases">
        <title>Single nucleus genome sequencing reveals high similarity among nuclei of an endomycorrhizal fungus.</title>
        <authorList>
            <person name="Lin K."/>
            <person name="Geurts R."/>
            <person name="Zhang Z."/>
            <person name="Limpens E."/>
            <person name="Saunders D.G."/>
            <person name="Mu D."/>
            <person name="Pang E."/>
            <person name="Cao H."/>
            <person name="Cha H."/>
            <person name="Lin T."/>
            <person name="Zhou Q."/>
            <person name="Shang Y."/>
            <person name="Li Y."/>
            <person name="Ivanov S."/>
            <person name="Sharma T."/>
            <person name="Velzen R.V."/>
            <person name="Ruijter N.D."/>
            <person name="Aanen D.K."/>
            <person name="Win J."/>
            <person name="Kamoun S."/>
            <person name="Bisseling T."/>
            <person name="Huang S."/>
        </authorList>
    </citation>
    <scope>NUCLEOTIDE SEQUENCE [LARGE SCALE GENOMIC DNA]</scope>
    <source>
        <strain evidence="19">DAOM197198w</strain>
    </source>
</reference>